<protein>
    <recommendedName>
        <fullName evidence="2">Mutator-like transposase domain-containing protein</fullName>
    </recommendedName>
</protein>
<dbReference type="AlphaFoldDB" id="A0A8S1A6J3"/>
<dbReference type="OrthoDB" id="410381at2759"/>
<evidence type="ECO:0000256" key="1">
    <source>
        <dbReference type="SAM" id="MobiDB-lite"/>
    </source>
</evidence>
<evidence type="ECO:0000259" key="2">
    <source>
        <dbReference type="Pfam" id="PF20700"/>
    </source>
</evidence>
<accession>A0A8S1A6J3</accession>
<reference evidence="3 4" key="1">
    <citation type="submission" date="2020-04" db="EMBL/GenBank/DDBJ databases">
        <authorList>
            <person name="Wallbank WR R."/>
            <person name="Pardo Diaz C."/>
            <person name="Kozak K."/>
            <person name="Martin S."/>
            <person name="Jiggins C."/>
            <person name="Moest M."/>
            <person name="Warren A I."/>
            <person name="Byers J.R.P. K."/>
            <person name="Montejo-Kovacevich G."/>
            <person name="Yen C E."/>
        </authorList>
    </citation>
    <scope>NUCLEOTIDE SEQUENCE [LARGE SCALE GENOMIC DNA]</scope>
</reference>
<evidence type="ECO:0000313" key="4">
    <source>
        <dbReference type="Proteomes" id="UP000494256"/>
    </source>
</evidence>
<organism evidence="3 4">
    <name type="scientific">Arctia plantaginis</name>
    <name type="common">Wood tiger moth</name>
    <name type="synonym">Phalaena plantaginis</name>
    <dbReference type="NCBI Taxonomy" id="874455"/>
    <lineage>
        <taxon>Eukaryota</taxon>
        <taxon>Metazoa</taxon>
        <taxon>Ecdysozoa</taxon>
        <taxon>Arthropoda</taxon>
        <taxon>Hexapoda</taxon>
        <taxon>Insecta</taxon>
        <taxon>Pterygota</taxon>
        <taxon>Neoptera</taxon>
        <taxon>Endopterygota</taxon>
        <taxon>Lepidoptera</taxon>
        <taxon>Glossata</taxon>
        <taxon>Ditrysia</taxon>
        <taxon>Noctuoidea</taxon>
        <taxon>Erebidae</taxon>
        <taxon>Arctiinae</taxon>
        <taxon>Arctia</taxon>
    </lineage>
</organism>
<dbReference type="InterPro" id="IPR049012">
    <property type="entry name" value="Mutator_transp_dom"/>
</dbReference>
<comment type="caution">
    <text evidence="3">The sequence shown here is derived from an EMBL/GenBank/DDBJ whole genome shotgun (WGS) entry which is preliminary data.</text>
</comment>
<dbReference type="Pfam" id="PF20700">
    <property type="entry name" value="Mutator"/>
    <property type="match status" value="1"/>
</dbReference>
<name>A0A8S1A6J3_ARCPL</name>
<dbReference type="Proteomes" id="UP000494256">
    <property type="component" value="Unassembled WGS sequence"/>
</dbReference>
<feature type="region of interest" description="Disordered" evidence="1">
    <location>
        <begin position="1"/>
        <end position="24"/>
    </location>
</feature>
<gene>
    <name evidence="3" type="ORF">APLA_LOCUS9666</name>
</gene>
<feature type="compositionally biased region" description="Polar residues" evidence="1">
    <location>
        <begin position="1"/>
        <end position="10"/>
    </location>
</feature>
<evidence type="ECO:0000313" key="3">
    <source>
        <dbReference type="EMBL" id="CAB3241902.1"/>
    </source>
</evidence>
<proteinExistence type="predicted"/>
<dbReference type="EMBL" id="CADEBD010000311">
    <property type="protein sequence ID" value="CAB3241902.1"/>
    <property type="molecule type" value="Genomic_DNA"/>
</dbReference>
<feature type="domain" description="Mutator-like transposase" evidence="2">
    <location>
        <begin position="59"/>
        <end position="245"/>
    </location>
</feature>
<sequence>MQSYPKVTKSSSERTGKSRKRKFHGNQFLNGEANTSRSEKKLASATTDDVIIYPSHCYRIIEFVSVFLSISELVICNSCKQRITFAESGHRGLGFKIVLSCKCGKREIQSGPLIHTGYEINRRIVFVMRLLGVAREGINIFCGLMDISQGLAKTTYDQIVQHLYTASKTMFESVCKKAVEEEKELNIQNERPADRFKVSGDGSWKKRGYTSLYGVTTLIGYYSGKVIDLNVKSGYCHTCTIKKNTLNDDEFEDWLAK</sequence>